<sequence length="306" mass="34128">MRNDSTYNRLVKQAMQFVGKGGAWVTPSPVPQVNIIYSDSHHGRTPVMYDPSIVVIFQGHKVGYLGSKVFRYDPENYLLMTVPLPFECETFASLEQPLVGVSVRVDIQILQDLLIDIGDDACADKTRAETSGVNSVRLTDAMLCATERLLDVMTNPRDARVLGPGIVREIIYHALCGACGDVLQALVNRHTHFSQIAKALRRIENHYADNLNVEQLAMEVNMSVSAFHHNFKAVTNTSPLQYLKSYRLHKARLMMLHDGLKAGTAAIRVGYESPSQFSREFKRYFGTTPGNEVSRLRAGNWVGEGS</sequence>
<gene>
    <name evidence="4" type="ORF">CWC46_04980</name>
    <name evidence="5" type="ORF">Ser39006_004980</name>
</gene>
<dbReference type="Proteomes" id="UP000017700">
    <property type="component" value="Chromosome"/>
</dbReference>
<dbReference type="InterPro" id="IPR009594">
    <property type="entry name" value="Tscrpt_reg_HTH_AraC_N"/>
</dbReference>
<evidence type="ECO:0000256" key="1">
    <source>
        <dbReference type="ARBA" id="ARBA00023015"/>
    </source>
</evidence>
<dbReference type="EMBL" id="CP025085">
    <property type="protein sequence ID" value="AUG99225.1"/>
    <property type="molecule type" value="Genomic_DNA"/>
</dbReference>
<dbReference type="PROSITE" id="PS01124">
    <property type="entry name" value="HTH_ARAC_FAMILY_2"/>
    <property type="match status" value="1"/>
</dbReference>
<dbReference type="SUPFAM" id="SSF46689">
    <property type="entry name" value="Homeodomain-like"/>
    <property type="match status" value="2"/>
</dbReference>
<dbReference type="KEGG" id="sera:Ser39006_004980"/>
<dbReference type="PANTHER" id="PTHR43436:SF2">
    <property type="entry name" value="ARAC_XYLS FAMILY TRANSCRIPTIONAL REGULATOR"/>
    <property type="match status" value="1"/>
</dbReference>
<reference evidence="5 6" key="1">
    <citation type="journal article" date="2013" name="Genome Announc.">
        <title>Draft genome sequence of Serratia sp. strain ATCC 39006, a model bacterium for analysis of the biosynthesis and regulation of prodigiosin, a carbapenem, and gas vesicles.</title>
        <authorList>
            <person name="Fineran P.C."/>
            <person name="Iglesias Cans M.C."/>
            <person name="Ramsay J.P."/>
            <person name="Wilf N.M."/>
            <person name="Cossyleon D."/>
            <person name="McNeil M.B."/>
            <person name="Williamson N.R."/>
            <person name="Monson R.E."/>
            <person name="Becher S.A."/>
            <person name="Stanton J.A."/>
            <person name="Brugger K."/>
            <person name="Brown S.D."/>
            <person name="Salmond G.P."/>
        </authorList>
    </citation>
    <scope>NUCLEOTIDE SEQUENCE [LARGE SCALE GENOMIC DNA]</scope>
    <source>
        <strain evidence="5">ATCC 39006</strain>
        <strain evidence="6">ATCC 39006 / SC 11482</strain>
    </source>
</reference>
<dbReference type="InterPro" id="IPR018060">
    <property type="entry name" value="HTH_AraC"/>
</dbReference>
<evidence type="ECO:0000313" key="6">
    <source>
        <dbReference type="Proteomes" id="UP000017700"/>
    </source>
</evidence>
<dbReference type="GO" id="GO:0043565">
    <property type="term" value="F:sequence-specific DNA binding"/>
    <property type="evidence" value="ECO:0007669"/>
    <property type="project" value="InterPro"/>
</dbReference>
<dbReference type="PANTHER" id="PTHR43436">
    <property type="entry name" value="ARAC-FAMILY TRANSCRIPTIONAL REGULATOR"/>
    <property type="match status" value="1"/>
</dbReference>
<evidence type="ECO:0000313" key="5">
    <source>
        <dbReference type="EMBL" id="AUH03541.1"/>
    </source>
</evidence>
<evidence type="ECO:0000256" key="2">
    <source>
        <dbReference type="ARBA" id="ARBA00023163"/>
    </source>
</evidence>
<keyword evidence="6" id="KW-1185">Reference proteome</keyword>
<dbReference type="Pfam" id="PF06719">
    <property type="entry name" value="AraC_N"/>
    <property type="match status" value="1"/>
</dbReference>
<evidence type="ECO:0000313" key="7">
    <source>
        <dbReference type="Proteomes" id="UP000233778"/>
    </source>
</evidence>
<dbReference type="Gene3D" id="1.10.10.60">
    <property type="entry name" value="Homeodomain-like"/>
    <property type="match status" value="2"/>
</dbReference>
<evidence type="ECO:0000313" key="4">
    <source>
        <dbReference type="EMBL" id="AUG99225.1"/>
    </source>
</evidence>
<evidence type="ECO:0000259" key="3">
    <source>
        <dbReference type="PROSITE" id="PS01124"/>
    </source>
</evidence>
<dbReference type="Pfam" id="PF12833">
    <property type="entry name" value="HTH_18"/>
    <property type="match status" value="1"/>
</dbReference>
<accession>A0A2I5T3U4</accession>
<dbReference type="InterPro" id="IPR009057">
    <property type="entry name" value="Homeodomain-like_sf"/>
</dbReference>
<dbReference type="STRING" id="104623.Ser39006_00023"/>
<dbReference type="Proteomes" id="UP000233778">
    <property type="component" value="Chromosome"/>
</dbReference>
<reference evidence="5" key="2">
    <citation type="submission" date="2013-09" db="EMBL/GenBank/DDBJ databases">
        <authorList>
            <person name="Wang G."/>
            <person name="Yang Y."/>
            <person name="Su Y."/>
        </authorList>
    </citation>
    <scope>NUCLEOTIDE SEQUENCE</scope>
    <source>
        <strain evidence="5">ATCC 39006</strain>
    </source>
</reference>
<name>A0A2I5T3U4_SERS3</name>
<dbReference type="GO" id="GO:0003700">
    <property type="term" value="F:DNA-binding transcription factor activity"/>
    <property type="evidence" value="ECO:0007669"/>
    <property type="project" value="InterPro"/>
</dbReference>
<dbReference type="OrthoDB" id="34150at2"/>
<reference evidence="5" key="4">
    <citation type="submission" date="2017-11" db="EMBL/GenBank/DDBJ databases">
        <title>Complete genome sequence of Serratia sp. ATCC 39006.</title>
        <authorList>
            <person name="Hampton H.G."/>
            <person name="Jackson S.A."/>
            <person name="Jauregui R."/>
            <person name="Poulter G.T.M."/>
            <person name="Salmond G.P.C."/>
            <person name="Fineran P.C."/>
        </authorList>
    </citation>
    <scope>NUCLEOTIDE SEQUENCE</scope>
    <source>
        <strain evidence="5">ATCC 39006</strain>
    </source>
</reference>
<dbReference type="SMART" id="SM00342">
    <property type="entry name" value="HTH_ARAC"/>
    <property type="match status" value="1"/>
</dbReference>
<feature type="domain" description="HTH araC/xylS-type" evidence="3">
    <location>
        <begin position="197"/>
        <end position="295"/>
    </location>
</feature>
<keyword evidence="1" id="KW-0805">Transcription regulation</keyword>
<organism evidence="5 6">
    <name type="scientific">Serratia sp. (strain ATCC 39006)</name>
    <name type="common">Prodigiosinella confusarubida</name>
    <dbReference type="NCBI Taxonomy" id="104623"/>
    <lineage>
        <taxon>Bacteria</taxon>
        <taxon>Pseudomonadati</taxon>
        <taxon>Pseudomonadota</taxon>
        <taxon>Gammaproteobacteria</taxon>
        <taxon>Enterobacterales</taxon>
        <taxon>Pectobacteriaceae</taxon>
        <taxon>Prodigiosinella</taxon>
    </lineage>
</organism>
<reference evidence="4 7" key="3">
    <citation type="submission" date="2017-11" db="EMBL/GenBank/DDBJ databases">
        <title>Complete genome sequence of Serratia sp. ATCC 39006 LacA.</title>
        <authorList>
            <person name="Hampton H.G."/>
            <person name="Jackson S.A."/>
            <person name="Jauregui R."/>
            <person name="Poulter G.T.M."/>
            <person name="Salmond G.P.C."/>
            <person name="Fineran P.C."/>
        </authorList>
    </citation>
    <scope>NUCLEOTIDE SEQUENCE [LARGE SCALE GENOMIC DNA]</scope>
    <source>
        <strain evidence="4 7">ATCC 39006</strain>
    </source>
</reference>
<protein>
    <submittedName>
        <fullName evidence="5">AraC family transcriptional regulator</fullName>
    </submittedName>
</protein>
<dbReference type="EMBL" id="CP025084">
    <property type="protein sequence ID" value="AUH03541.1"/>
    <property type="molecule type" value="Genomic_DNA"/>
</dbReference>
<proteinExistence type="predicted"/>
<dbReference type="KEGG" id="serq:CWC46_04980"/>
<dbReference type="AlphaFoldDB" id="A0A2I5T3U4"/>
<keyword evidence="2" id="KW-0804">Transcription</keyword>